<evidence type="ECO:0000313" key="11">
    <source>
        <dbReference type="Proteomes" id="UP000734854"/>
    </source>
</evidence>
<feature type="transmembrane region" description="Helical" evidence="8">
    <location>
        <begin position="299"/>
        <end position="316"/>
    </location>
</feature>
<evidence type="ECO:0000256" key="9">
    <source>
        <dbReference type="SAM" id="SignalP"/>
    </source>
</evidence>
<feature type="transmembrane region" description="Helical" evidence="8">
    <location>
        <begin position="271"/>
        <end position="293"/>
    </location>
</feature>
<dbReference type="EMBL" id="JACMSC010000019">
    <property type="protein sequence ID" value="KAG6473579.1"/>
    <property type="molecule type" value="Genomic_DNA"/>
</dbReference>
<keyword evidence="11" id="KW-1185">Reference proteome</keyword>
<dbReference type="PANTHER" id="PTHR31587">
    <property type="entry name" value="TRANSMEMBRANE PROTEIN (DUF2215)"/>
    <property type="match status" value="1"/>
</dbReference>
<comment type="caution">
    <text evidence="10">The sequence shown here is derived from an EMBL/GenBank/DDBJ whole genome shotgun (WGS) entry which is preliminary data.</text>
</comment>
<dbReference type="InterPro" id="IPR019358">
    <property type="entry name" value="NEMP_fam"/>
</dbReference>
<evidence type="ECO:0000256" key="2">
    <source>
        <dbReference type="ARBA" id="ARBA00005748"/>
    </source>
</evidence>
<dbReference type="Pfam" id="PF10225">
    <property type="entry name" value="NEMP"/>
    <property type="match status" value="1"/>
</dbReference>
<evidence type="ECO:0000256" key="1">
    <source>
        <dbReference type="ARBA" id="ARBA00004575"/>
    </source>
</evidence>
<feature type="transmembrane region" description="Helical" evidence="8">
    <location>
        <begin position="151"/>
        <end position="169"/>
    </location>
</feature>
<comment type="similarity">
    <text evidence="2">Belongs to the NEMP family.</text>
</comment>
<evidence type="ECO:0000256" key="6">
    <source>
        <dbReference type="ARBA" id="ARBA00023136"/>
    </source>
</evidence>
<gene>
    <name evidence="10" type="ORF">ZIOFF_067496</name>
</gene>
<name>A0A8J5CFN3_ZINOF</name>
<proteinExistence type="inferred from homology"/>
<evidence type="ECO:0000256" key="4">
    <source>
        <dbReference type="ARBA" id="ARBA00022729"/>
    </source>
</evidence>
<feature type="chain" id="PRO_5035194738" description="Nuclear envelope integral membrane protein 1" evidence="9">
    <location>
        <begin position="26"/>
        <end position="443"/>
    </location>
</feature>
<evidence type="ECO:0000256" key="8">
    <source>
        <dbReference type="SAM" id="Phobius"/>
    </source>
</evidence>
<dbReference type="AlphaFoldDB" id="A0A8J5CFN3"/>
<keyword evidence="5 8" id="KW-1133">Transmembrane helix</keyword>
<evidence type="ECO:0000256" key="3">
    <source>
        <dbReference type="ARBA" id="ARBA00022692"/>
    </source>
</evidence>
<feature type="transmembrane region" description="Helical" evidence="8">
    <location>
        <begin position="209"/>
        <end position="230"/>
    </location>
</feature>
<evidence type="ECO:0000256" key="5">
    <source>
        <dbReference type="ARBA" id="ARBA00022989"/>
    </source>
</evidence>
<evidence type="ECO:0008006" key="12">
    <source>
        <dbReference type="Google" id="ProtNLM"/>
    </source>
</evidence>
<organism evidence="10 11">
    <name type="scientific">Zingiber officinale</name>
    <name type="common">Ginger</name>
    <name type="synonym">Amomum zingiber</name>
    <dbReference type="NCBI Taxonomy" id="94328"/>
    <lineage>
        <taxon>Eukaryota</taxon>
        <taxon>Viridiplantae</taxon>
        <taxon>Streptophyta</taxon>
        <taxon>Embryophyta</taxon>
        <taxon>Tracheophyta</taxon>
        <taxon>Spermatophyta</taxon>
        <taxon>Magnoliopsida</taxon>
        <taxon>Liliopsida</taxon>
        <taxon>Zingiberales</taxon>
        <taxon>Zingiberaceae</taxon>
        <taxon>Zingiber</taxon>
    </lineage>
</organism>
<accession>A0A8J5CFN3</accession>
<dbReference type="GO" id="GO:0005637">
    <property type="term" value="C:nuclear inner membrane"/>
    <property type="evidence" value="ECO:0007669"/>
    <property type="project" value="UniProtKB-SubCell"/>
</dbReference>
<keyword evidence="3 8" id="KW-0812">Transmembrane</keyword>
<dbReference type="PANTHER" id="PTHR31587:SF4">
    <property type="entry name" value="TRANSMEMBRANE PROTEIN (DUF2215)"/>
    <property type="match status" value="1"/>
</dbReference>
<keyword evidence="7" id="KW-0539">Nucleus</keyword>
<keyword evidence="4 9" id="KW-0732">Signal</keyword>
<evidence type="ECO:0000256" key="7">
    <source>
        <dbReference type="ARBA" id="ARBA00023242"/>
    </source>
</evidence>
<reference evidence="10 11" key="1">
    <citation type="submission" date="2020-08" db="EMBL/GenBank/DDBJ databases">
        <title>Plant Genome Project.</title>
        <authorList>
            <person name="Zhang R.-G."/>
        </authorList>
    </citation>
    <scope>NUCLEOTIDE SEQUENCE [LARGE SCALE GENOMIC DNA]</scope>
    <source>
        <tissue evidence="10">Rhizome</tissue>
    </source>
</reference>
<keyword evidence="6 8" id="KW-0472">Membrane</keyword>
<protein>
    <recommendedName>
        <fullName evidence="12">Nuclear envelope integral membrane protein 1</fullName>
    </recommendedName>
</protein>
<comment type="subcellular location">
    <subcellularLocation>
        <location evidence="1">Nucleus inner membrane</location>
        <topology evidence="1">Multi-pass membrane protein</topology>
        <orientation evidence="1">Nucleoplasmic side</orientation>
    </subcellularLocation>
</comment>
<feature type="signal peptide" evidence="9">
    <location>
        <begin position="1"/>
        <end position="25"/>
    </location>
</feature>
<evidence type="ECO:0000313" key="10">
    <source>
        <dbReference type="EMBL" id="KAG6473579.1"/>
    </source>
</evidence>
<dbReference type="Proteomes" id="UP000734854">
    <property type="component" value="Unassembled WGS sequence"/>
</dbReference>
<sequence length="443" mass="50312">MLPSSAIIPLLLLVTNTLFLSTVASDEVSVVSHPSKLVLPAGRPVDGSQGLCNRVIIRGFSRLHKASKYANALKVTVSVDPVNAPFRIQTTEICFHKNFSIGVGMCSPDQWQKLSKPIWTKSMSPYEDRILDIRTPLEPSRKIELSTEEEFLLHRLIFLVLGAVMMIAAHTLSESVVFYYGGAMTLGIIVVVLIILFQGMKLLPTGRKSSLAIVLYSSIVGVGTFLLTYVSGLLRSFLVEMGVSEDMHNPVSGAWFGYWAVRKLVLTEEGLVDYGVAYFVEWSIWIFSAALILESSLDTLFAAEVLGLIMFTVAMTKGKRLRFLRRVLRRMYKRTRRTGGLSDHLHRHGSQSYNFPVSGSINRRSPMHDDDYYSTIHRTPVRRFSKKEWDNFTTEQTNKGLTELVSSPEFQRWAMDNVERLHVTPTSDRRGEERKQRRFFMWF</sequence>
<feature type="transmembrane region" description="Helical" evidence="8">
    <location>
        <begin position="176"/>
        <end position="197"/>
    </location>
</feature>